<dbReference type="RefSeq" id="WP_093837006.1">
    <property type="nucleotide sequence ID" value="NZ_FOLM01000001.1"/>
</dbReference>
<evidence type="ECO:0000259" key="1">
    <source>
        <dbReference type="Pfam" id="PF13788"/>
    </source>
</evidence>
<protein>
    <recommendedName>
        <fullName evidence="1">DUF4180 domain-containing protein</fullName>
    </recommendedName>
</protein>
<dbReference type="InterPro" id="IPR025438">
    <property type="entry name" value="DUF4180"/>
</dbReference>
<reference evidence="2 3" key="1">
    <citation type="submission" date="2016-10" db="EMBL/GenBank/DDBJ databases">
        <authorList>
            <person name="de Groot N.N."/>
        </authorList>
    </citation>
    <scope>NUCLEOTIDE SEQUENCE [LARGE SCALE GENOMIC DNA]</scope>
    <source>
        <strain evidence="2 3">CGMCC 4.5739</strain>
    </source>
</reference>
<evidence type="ECO:0000313" key="3">
    <source>
        <dbReference type="Proteomes" id="UP000199207"/>
    </source>
</evidence>
<dbReference type="STRING" id="910347.SAMN05421773_101627"/>
<name>A0A1I1F7L3_9ACTN</name>
<accession>A0A1I1F7L3</accession>
<dbReference type="Pfam" id="PF13788">
    <property type="entry name" value="DUF4180"/>
    <property type="match status" value="1"/>
</dbReference>
<feature type="domain" description="DUF4180" evidence="1">
    <location>
        <begin position="15"/>
        <end position="122"/>
    </location>
</feature>
<proteinExistence type="predicted"/>
<keyword evidence="3" id="KW-1185">Reference proteome</keyword>
<organism evidence="2 3">
    <name type="scientific">Streptomyces aidingensis</name>
    <dbReference type="NCBI Taxonomy" id="910347"/>
    <lineage>
        <taxon>Bacteria</taxon>
        <taxon>Bacillati</taxon>
        <taxon>Actinomycetota</taxon>
        <taxon>Actinomycetes</taxon>
        <taxon>Kitasatosporales</taxon>
        <taxon>Streptomycetaceae</taxon>
        <taxon>Streptomyces</taxon>
    </lineage>
</organism>
<dbReference type="Proteomes" id="UP000199207">
    <property type="component" value="Unassembled WGS sequence"/>
</dbReference>
<dbReference type="OrthoDB" id="8595425at2"/>
<dbReference type="EMBL" id="FOLM01000001">
    <property type="protein sequence ID" value="SFB94952.1"/>
    <property type="molecule type" value="Genomic_DNA"/>
</dbReference>
<dbReference type="AlphaFoldDB" id="A0A1I1F7L3"/>
<sequence length="137" mass="14461">MGESTSAIVERMGGIGVLLCPAEGPVLRGDRSALEVIGNVLGAGAAWAAVPAERLDPDFFRLRTGVAGEFVQKFAQYGVGLAVVGDVAAHVESSSALRDLVREANRGNGFWIVTDLDELRGRMSRRNPPADAAENAR</sequence>
<gene>
    <name evidence="2" type="ORF">SAMN05421773_101627</name>
</gene>
<evidence type="ECO:0000313" key="2">
    <source>
        <dbReference type="EMBL" id="SFB94952.1"/>
    </source>
</evidence>